<gene>
    <name evidence="1" type="ORF">RIMI_LOCUS16010513</name>
</gene>
<comment type="caution">
    <text evidence="1">The sequence shown here is derived from an EMBL/GenBank/DDBJ whole genome shotgun (WGS) entry which is preliminary data.</text>
</comment>
<proteinExistence type="predicted"/>
<organism evidence="1 2">
    <name type="scientific">Ranitomeya imitator</name>
    <name type="common">mimic poison frog</name>
    <dbReference type="NCBI Taxonomy" id="111125"/>
    <lineage>
        <taxon>Eukaryota</taxon>
        <taxon>Metazoa</taxon>
        <taxon>Chordata</taxon>
        <taxon>Craniata</taxon>
        <taxon>Vertebrata</taxon>
        <taxon>Euteleostomi</taxon>
        <taxon>Amphibia</taxon>
        <taxon>Batrachia</taxon>
        <taxon>Anura</taxon>
        <taxon>Neobatrachia</taxon>
        <taxon>Hyloidea</taxon>
        <taxon>Dendrobatidae</taxon>
        <taxon>Dendrobatinae</taxon>
        <taxon>Ranitomeya</taxon>
    </lineage>
</organism>
<name>A0ABN9M522_9NEOB</name>
<reference evidence="1" key="1">
    <citation type="submission" date="2023-07" db="EMBL/GenBank/DDBJ databases">
        <authorList>
            <person name="Stuckert A."/>
        </authorList>
    </citation>
    <scope>NUCLEOTIDE SEQUENCE</scope>
</reference>
<evidence type="ECO:0000313" key="2">
    <source>
        <dbReference type="Proteomes" id="UP001176940"/>
    </source>
</evidence>
<evidence type="ECO:0000313" key="1">
    <source>
        <dbReference type="EMBL" id="CAJ0957615.1"/>
    </source>
</evidence>
<dbReference type="Proteomes" id="UP001176940">
    <property type="component" value="Unassembled WGS sequence"/>
</dbReference>
<keyword evidence="2" id="KW-1185">Reference proteome</keyword>
<sequence>MELSGNLICSYEGRLKGLPTTRPYLTITMNLWDQMSVPCTSPTNEAVKEAITALSPRREFLPTGHGPLIFISFNRTGNQDPILEDMDHQSRCSEESYKNRAVTQTCVKAAMMNQGCQCT</sequence>
<dbReference type="EMBL" id="CAUEEQ010043939">
    <property type="protein sequence ID" value="CAJ0957615.1"/>
    <property type="molecule type" value="Genomic_DNA"/>
</dbReference>
<accession>A0ABN9M522</accession>
<protein>
    <submittedName>
        <fullName evidence="1">Uncharacterized protein</fullName>
    </submittedName>
</protein>